<reference evidence="4" key="2">
    <citation type="journal article" date="2021" name="World Allergy Organ. J.">
        <title>Chromosome-level assembly of Dermatophagoides farinae genome and transcriptome reveals two novel allergens Der f 37 and Der f 39.</title>
        <authorList>
            <person name="Chen J."/>
            <person name="Cai Z."/>
            <person name="Fan D."/>
            <person name="Hu J."/>
            <person name="Hou Y."/>
            <person name="He Y."/>
            <person name="Zhang Z."/>
            <person name="Zhao Z."/>
            <person name="Gao P."/>
            <person name="Hu W."/>
            <person name="Sun J."/>
            <person name="Li J."/>
            <person name="Ji K."/>
        </authorList>
    </citation>
    <scope>NUCLEOTIDE SEQUENCE</scope>
    <source>
        <strain evidence="4">JKM2019</strain>
    </source>
</reference>
<feature type="domain" description="BRCT" evidence="3">
    <location>
        <begin position="130"/>
        <end position="194"/>
    </location>
</feature>
<evidence type="ECO:0000259" key="3">
    <source>
        <dbReference type="PROSITE" id="PS50172"/>
    </source>
</evidence>
<evidence type="ECO:0000256" key="2">
    <source>
        <dbReference type="SAM" id="Coils"/>
    </source>
</evidence>
<dbReference type="InterPro" id="IPR001357">
    <property type="entry name" value="BRCT_dom"/>
</dbReference>
<dbReference type="GO" id="GO:0033314">
    <property type="term" value="P:mitotic DNA replication checkpoint signaling"/>
    <property type="evidence" value="ECO:0007669"/>
    <property type="project" value="TreeGrafter"/>
</dbReference>
<dbReference type="OrthoDB" id="251770at2759"/>
<dbReference type="SMART" id="SM00292">
    <property type="entry name" value="BRCT"/>
    <property type="match status" value="3"/>
</dbReference>
<gene>
    <name evidence="4" type="ORF">HUG17_1671</name>
</gene>
<dbReference type="PROSITE" id="PS50172">
    <property type="entry name" value="BRCT"/>
    <property type="match status" value="2"/>
</dbReference>
<dbReference type="GO" id="GO:0006270">
    <property type="term" value="P:DNA replication initiation"/>
    <property type="evidence" value="ECO:0007669"/>
    <property type="project" value="TreeGrafter"/>
</dbReference>
<evidence type="ECO:0000256" key="1">
    <source>
        <dbReference type="ARBA" id="ARBA00022737"/>
    </source>
</evidence>
<sequence length="621" mass="72833">MIAEFNEVMENKNESRFYFLLENGKNIDHQSERMKKAFDFVNHKNYRAEWIDFDYLKIKNLSTKDPSYRIVIENFDDSNSSFEYLRHKELRIISPIVIFYCFRNICLQPFCDLPLRPYPIFSQCMRGLEVTSSHLSPIKQRQIKNKIEMMSGKYCNNLHTTTSFLVTDSMLSQKTRSAIENNIPIMNIEWIESCWLKYQYEYRRAGEMDIVSKYQVLIFHKLNIVVSGQSMKEREEIKNLVETNGGHYNPSLIMKPIQKNTILLLNSPNGEKYKHAKTMNIPCLQTKWIYDSLETGHILPFDQYYIDTESESSENDVHENVYNPDEDDNYEEMNDENETQLNQVEDEVDVENDDVEEYECDRNMCSLIQGGNEEQNLEMNAPIPTIMFSGFEREEKLRLSKLCNEKIPEIIIKDDSIVTSELTHLILVEPCGTEKVYAAIVAGAFILKPNYIEDSIKTNTLLNEKEYQWGNGIDDEKIGTCGPKLMKSAIKWNNHLKQIKQSMFHGHKFLLLFDVTKFNCKMLMSCANILRAGGAEIIHPDEFNNVEKEELLELLHHIDYAIIQWREGQNFTINHKSLFDYIEYFEQNERLITDTIIYKYIMEGPDVTLVDLIAKYPTNIH</sequence>
<accession>A0A9D4SLC0</accession>
<keyword evidence="1" id="KW-0677">Repeat</keyword>
<evidence type="ECO:0000313" key="4">
    <source>
        <dbReference type="EMBL" id="KAH7646133.1"/>
    </source>
</evidence>
<dbReference type="AlphaFoldDB" id="A0A9D4SLC0"/>
<name>A0A9D4SLC0_DERFA</name>
<dbReference type="PANTHER" id="PTHR13561">
    <property type="entry name" value="DNA REPLICATION REGULATOR DPB11-RELATED"/>
    <property type="match status" value="1"/>
</dbReference>
<dbReference type="SUPFAM" id="SSF52113">
    <property type="entry name" value="BRCT domain"/>
    <property type="match status" value="3"/>
</dbReference>
<feature type="domain" description="BRCT" evidence="3">
    <location>
        <begin position="214"/>
        <end position="306"/>
    </location>
</feature>
<dbReference type="Proteomes" id="UP000828236">
    <property type="component" value="Unassembled WGS sequence"/>
</dbReference>
<dbReference type="PANTHER" id="PTHR13561:SF20">
    <property type="entry name" value="DNA TOPOISOMERASE 2-BINDING PROTEIN 1"/>
    <property type="match status" value="1"/>
</dbReference>
<dbReference type="CDD" id="cd00027">
    <property type="entry name" value="BRCT"/>
    <property type="match status" value="1"/>
</dbReference>
<comment type="caution">
    <text evidence="4">The sequence shown here is derived from an EMBL/GenBank/DDBJ whole genome shotgun (WGS) entry which is preliminary data.</text>
</comment>
<dbReference type="Pfam" id="PF00533">
    <property type="entry name" value="BRCT"/>
    <property type="match status" value="1"/>
</dbReference>
<dbReference type="Gene3D" id="3.40.50.10190">
    <property type="entry name" value="BRCT domain"/>
    <property type="match status" value="4"/>
</dbReference>
<dbReference type="Pfam" id="PF12738">
    <property type="entry name" value="PTCB-BRCT"/>
    <property type="match status" value="1"/>
</dbReference>
<dbReference type="InterPro" id="IPR036420">
    <property type="entry name" value="BRCT_dom_sf"/>
</dbReference>
<proteinExistence type="predicted"/>
<dbReference type="CDD" id="cd17731">
    <property type="entry name" value="BRCT_TopBP1_rpt2_like"/>
    <property type="match status" value="1"/>
</dbReference>
<dbReference type="GO" id="GO:0007095">
    <property type="term" value="P:mitotic G2 DNA damage checkpoint signaling"/>
    <property type="evidence" value="ECO:0007669"/>
    <property type="project" value="TreeGrafter"/>
</dbReference>
<reference evidence="4" key="1">
    <citation type="submission" date="2020-06" db="EMBL/GenBank/DDBJ databases">
        <authorList>
            <person name="Ji K."/>
            <person name="Li J."/>
        </authorList>
    </citation>
    <scope>NUCLEOTIDE SEQUENCE</scope>
    <source>
        <strain evidence="4">JKM2019</strain>
        <tissue evidence="4">Whole body</tissue>
    </source>
</reference>
<organism evidence="4">
    <name type="scientific">Dermatophagoides farinae</name>
    <name type="common">American house dust mite</name>
    <dbReference type="NCBI Taxonomy" id="6954"/>
    <lineage>
        <taxon>Eukaryota</taxon>
        <taxon>Metazoa</taxon>
        <taxon>Ecdysozoa</taxon>
        <taxon>Arthropoda</taxon>
        <taxon>Chelicerata</taxon>
        <taxon>Arachnida</taxon>
        <taxon>Acari</taxon>
        <taxon>Acariformes</taxon>
        <taxon>Sarcoptiformes</taxon>
        <taxon>Astigmata</taxon>
        <taxon>Psoroptidia</taxon>
        <taxon>Analgoidea</taxon>
        <taxon>Pyroglyphidae</taxon>
        <taxon>Dermatophagoidinae</taxon>
        <taxon>Dermatophagoides</taxon>
    </lineage>
</organism>
<dbReference type="EMBL" id="SDOV01000001">
    <property type="protein sequence ID" value="KAH7646133.1"/>
    <property type="molecule type" value="Genomic_DNA"/>
</dbReference>
<dbReference type="InterPro" id="IPR059215">
    <property type="entry name" value="BRCT2_TopBP1-like"/>
</dbReference>
<feature type="coiled-coil region" evidence="2">
    <location>
        <begin position="327"/>
        <end position="361"/>
    </location>
</feature>
<keyword evidence="2" id="KW-0175">Coiled coil</keyword>
<protein>
    <submittedName>
        <fullName evidence="4">Ptcb-brct domain containing protein</fullName>
    </submittedName>
</protein>